<comment type="caution">
    <text evidence="1">The sequence shown here is derived from an EMBL/GenBank/DDBJ whole genome shotgun (WGS) entry which is preliminary data.</text>
</comment>
<protein>
    <submittedName>
        <fullName evidence="1">Uncharacterized protein</fullName>
    </submittedName>
</protein>
<organism evidence="1">
    <name type="scientific">marine sediment metagenome</name>
    <dbReference type="NCBI Taxonomy" id="412755"/>
    <lineage>
        <taxon>unclassified sequences</taxon>
        <taxon>metagenomes</taxon>
        <taxon>ecological metagenomes</taxon>
    </lineage>
</organism>
<name>A0A0F9NTD8_9ZZZZ</name>
<dbReference type="EMBL" id="LAZR01003729">
    <property type="protein sequence ID" value="KKN15267.1"/>
    <property type="molecule type" value="Genomic_DNA"/>
</dbReference>
<reference evidence="1" key="1">
    <citation type="journal article" date="2015" name="Nature">
        <title>Complex archaea that bridge the gap between prokaryotes and eukaryotes.</title>
        <authorList>
            <person name="Spang A."/>
            <person name="Saw J.H."/>
            <person name="Jorgensen S.L."/>
            <person name="Zaremba-Niedzwiedzka K."/>
            <person name="Martijn J."/>
            <person name="Lind A.E."/>
            <person name="van Eijk R."/>
            <person name="Schleper C."/>
            <person name="Guy L."/>
            <person name="Ettema T.J."/>
        </authorList>
    </citation>
    <scope>NUCLEOTIDE SEQUENCE</scope>
</reference>
<evidence type="ECO:0000313" key="1">
    <source>
        <dbReference type="EMBL" id="KKN15267.1"/>
    </source>
</evidence>
<sequence>MDETWIGRCKGCGFEGRIKPVKEIIDEDCELDVFYCPICGEEVGTI</sequence>
<proteinExistence type="predicted"/>
<dbReference type="AlphaFoldDB" id="A0A0F9NTD8"/>
<accession>A0A0F9NTD8</accession>
<gene>
    <name evidence="1" type="ORF">LCGC14_0987860</name>
</gene>